<accession>A0A1I1VTD3</accession>
<gene>
    <name evidence="1" type="ORF">SAMN04487819_104172</name>
</gene>
<dbReference type="Proteomes" id="UP000198716">
    <property type="component" value="Unassembled WGS sequence"/>
</dbReference>
<dbReference type="EMBL" id="FOMZ01000004">
    <property type="protein sequence ID" value="SFD86171.1"/>
    <property type="molecule type" value="Genomic_DNA"/>
</dbReference>
<sequence length="68" mass="7123">MNAARAARGAFADPLRGIQQGSVDVGSDKGWSAHQTILPCRAGYRDAMRTTFMAHAAYAVPTSRSGAA</sequence>
<evidence type="ECO:0000313" key="2">
    <source>
        <dbReference type="Proteomes" id="UP000198716"/>
    </source>
</evidence>
<protein>
    <submittedName>
        <fullName evidence="1">Uncharacterized protein</fullName>
    </submittedName>
</protein>
<dbReference type="AlphaFoldDB" id="A0A1I1VTD3"/>
<reference evidence="2" key="1">
    <citation type="submission" date="2016-10" db="EMBL/GenBank/DDBJ databases">
        <authorList>
            <person name="Varghese N."/>
            <person name="Submissions S."/>
        </authorList>
    </citation>
    <scope>NUCLEOTIDE SEQUENCE [LARGE SCALE GENOMIC DNA]</scope>
    <source>
        <strain evidence="2">DSM 45004</strain>
    </source>
</reference>
<keyword evidence="2" id="KW-1185">Reference proteome</keyword>
<name>A0A1I1VTD3_9ACTN</name>
<evidence type="ECO:0000313" key="1">
    <source>
        <dbReference type="EMBL" id="SFD86171.1"/>
    </source>
</evidence>
<proteinExistence type="predicted"/>
<organism evidence="1 2">
    <name type="scientific">Actinopolyspora alba</name>
    <dbReference type="NCBI Taxonomy" id="673379"/>
    <lineage>
        <taxon>Bacteria</taxon>
        <taxon>Bacillati</taxon>
        <taxon>Actinomycetota</taxon>
        <taxon>Actinomycetes</taxon>
        <taxon>Actinopolysporales</taxon>
        <taxon>Actinopolysporaceae</taxon>
        <taxon>Actinopolyspora</taxon>
        <taxon>Actinopolyspora alba group</taxon>
    </lineage>
</organism>